<evidence type="ECO:0000313" key="1">
    <source>
        <dbReference type="EMBL" id="MDQ0103103.1"/>
    </source>
</evidence>
<name>A0ABT9TN52_PAENI</name>
<protein>
    <submittedName>
        <fullName evidence="1">Uncharacterized protein</fullName>
    </submittedName>
</protein>
<keyword evidence="2" id="KW-1185">Reference proteome</keyword>
<dbReference type="Proteomes" id="UP001244563">
    <property type="component" value="Unassembled WGS sequence"/>
</dbReference>
<reference evidence="1 2" key="1">
    <citation type="submission" date="2023-07" db="EMBL/GenBank/DDBJ databases">
        <title>Sorghum-associated microbial communities from plants grown in Nebraska, USA.</title>
        <authorList>
            <person name="Schachtman D."/>
        </authorList>
    </citation>
    <scope>NUCLEOTIDE SEQUENCE [LARGE SCALE GENOMIC DNA]</scope>
    <source>
        <strain evidence="1 2">CC523</strain>
    </source>
</reference>
<dbReference type="EMBL" id="JAUSSW010000007">
    <property type="protein sequence ID" value="MDQ0103103.1"/>
    <property type="molecule type" value="Genomic_DNA"/>
</dbReference>
<dbReference type="RefSeq" id="WP_156524804.1">
    <property type="nucleotide sequence ID" value="NZ_BDDW01000011.1"/>
</dbReference>
<accession>A0ABT9TN52</accession>
<organism evidence="1 2">
    <name type="scientific">Paenarthrobacter nicotinovorans</name>
    <name type="common">Arthrobacter nicotinovorans</name>
    <dbReference type="NCBI Taxonomy" id="29320"/>
    <lineage>
        <taxon>Bacteria</taxon>
        <taxon>Bacillati</taxon>
        <taxon>Actinomycetota</taxon>
        <taxon>Actinomycetes</taxon>
        <taxon>Micrococcales</taxon>
        <taxon>Micrococcaceae</taxon>
        <taxon>Paenarthrobacter</taxon>
    </lineage>
</organism>
<sequence>MSHDELTKLAPVAIITETLGCSPTTIERHATGSAAAYAQYIAALKQAI</sequence>
<evidence type="ECO:0000313" key="2">
    <source>
        <dbReference type="Proteomes" id="UP001244563"/>
    </source>
</evidence>
<gene>
    <name evidence="1" type="ORF">J2T10_002760</name>
</gene>
<comment type="caution">
    <text evidence="1">The sequence shown here is derived from an EMBL/GenBank/DDBJ whole genome shotgun (WGS) entry which is preliminary data.</text>
</comment>
<proteinExistence type="predicted"/>